<organism evidence="1 2">
    <name type="scientific">Escherichia phage Ec_Makalu_002</name>
    <dbReference type="NCBI Taxonomy" id="2682770"/>
    <lineage>
        <taxon>Viruses</taxon>
        <taxon>Duplodnaviria</taxon>
        <taxon>Heunggongvirae</taxon>
        <taxon>Uroviricota</taxon>
        <taxon>Caudoviricetes</taxon>
        <taxon>Pantevenvirales</taxon>
        <taxon>Straboviridae</taxon>
        <taxon>Krischvirus</taxon>
        <taxon>Krischvirus gec3s</taxon>
    </lineage>
</organism>
<sequence>MKVRCIETDHINYSFSVGCDYDVDVFTDNSGNTFDVVHGDYIWFYFDKQQLTANKRNGDPVAKFEIIK</sequence>
<dbReference type="Proteomes" id="UP000433151">
    <property type="component" value="Segment"/>
</dbReference>
<name>A0A650DGG6_9CAUD</name>
<gene>
    <name evidence="1" type="ORF">Makalu002_266</name>
</gene>
<dbReference type="EMBL" id="MN709127">
    <property type="protein sequence ID" value="QGS83871.1"/>
    <property type="molecule type" value="Genomic_DNA"/>
</dbReference>
<protein>
    <submittedName>
        <fullName evidence="1">Uncharacterized protein</fullName>
    </submittedName>
</protein>
<evidence type="ECO:0000313" key="1">
    <source>
        <dbReference type="EMBL" id="QGS83871.1"/>
    </source>
</evidence>
<evidence type="ECO:0000313" key="2">
    <source>
        <dbReference type="Proteomes" id="UP000433151"/>
    </source>
</evidence>
<proteinExistence type="predicted"/>
<reference evidence="1 2" key="1">
    <citation type="submission" date="2019-11" db="EMBL/GenBank/DDBJ databases">
        <title>Complete genome sequence of bacteriophage Ec_Makalu_002.</title>
        <authorList>
            <person name="Dhungana G."/>
            <person name="Malla R."/>
            <person name="Adhya S."/>
            <person name="Rajaure M."/>
        </authorList>
    </citation>
    <scope>NUCLEOTIDE SEQUENCE [LARGE SCALE GENOMIC DNA]</scope>
</reference>
<accession>A0A650DGG6</accession>